<dbReference type="UniPathway" id="UPA00164"/>
<evidence type="ECO:0000256" key="3">
    <source>
        <dbReference type="ARBA" id="ARBA00011245"/>
    </source>
</evidence>
<dbReference type="EMBL" id="BCSY01000074">
    <property type="protein sequence ID" value="GAS97530.1"/>
    <property type="molecule type" value="Genomic_DNA"/>
</dbReference>
<keyword evidence="17" id="KW-1185">Reference proteome</keyword>
<dbReference type="Gene3D" id="3.90.1200.10">
    <property type="match status" value="1"/>
</dbReference>
<protein>
    <recommendedName>
        <fullName evidence="5">Maltokinase</fullName>
        <ecNumber evidence="4">2.7.1.175</ecNumber>
    </recommendedName>
    <alternativeName>
        <fullName evidence="13">Maltose-1-phosphate synthase</fullName>
    </alternativeName>
</protein>
<dbReference type="Proteomes" id="UP000069443">
    <property type="component" value="Unassembled WGS sequence"/>
</dbReference>
<name>A0A117IB76_MYCCR</name>
<comment type="pathway">
    <text evidence="1">Glycan biosynthesis; glycogen biosynthesis.</text>
</comment>
<keyword evidence="11" id="KW-0320">Glycogen biosynthesis</keyword>
<evidence type="ECO:0000256" key="10">
    <source>
        <dbReference type="ARBA" id="ARBA00022840"/>
    </source>
</evidence>
<keyword evidence="8" id="KW-0547">Nucleotide-binding</keyword>
<sequence>MNLPFDTWLPRQRWYSGRGRELRAVEAEHVVALAPDLDLTLLTAGYTDGSAEQYQVPVRWGSGDGAARIGSDGERDGYDAMADPVAAGVLLELIASSASVGPVTFVREPGAELPADRVGRRLGAEQSNTSVVFADQAILKVFRRVIPGINPDIELTRALSGNPHVTPLLGSYELVAGADPYALGMLTTFAAGSTDGWDLALAAAREGADFTAESRSLGEAVGTVHAALAATLGTEAAPFPVDTWVRRLHATAAAVPQLREFIPRIEGRYRALTDTPSTVQRIHGDLHLGQVLRTPTTWLIIDFEGEPGQPLAERRRPDAALRDIAGMLRSYDYAARGARDWVDAQCATFCAGYAAVTGADPREQAAVLAAYELDKAVYEVGYEARYRPDWLPIPLGAVTRLAAG</sequence>
<dbReference type="EC" id="2.7.1.175" evidence="4"/>
<dbReference type="STRING" id="228230.RMCC_4496"/>
<evidence type="ECO:0000259" key="15">
    <source>
        <dbReference type="Pfam" id="PF18085"/>
    </source>
</evidence>
<evidence type="ECO:0000256" key="4">
    <source>
        <dbReference type="ARBA" id="ARBA00011962"/>
    </source>
</evidence>
<dbReference type="SUPFAM" id="SSF56112">
    <property type="entry name" value="Protein kinase-like (PK-like)"/>
    <property type="match status" value="1"/>
</dbReference>
<keyword evidence="12" id="KW-0119">Carbohydrate metabolism</keyword>
<keyword evidence="7" id="KW-0808">Transferase</keyword>
<dbReference type="Pfam" id="PF18085">
    <property type="entry name" value="Mak_N_cap"/>
    <property type="match status" value="1"/>
</dbReference>
<evidence type="ECO:0000313" key="16">
    <source>
        <dbReference type="EMBL" id="GAS97530.1"/>
    </source>
</evidence>
<evidence type="ECO:0000313" key="17">
    <source>
        <dbReference type="Proteomes" id="UP000069443"/>
    </source>
</evidence>
<comment type="subunit">
    <text evidence="3">Monomer.</text>
</comment>
<evidence type="ECO:0000256" key="1">
    <source>
        <dbReference type="ARBA" id="ARBA00004964"/>
    </source>
</evidence>
<evidence type="ECO:0000256" key="5">
    <source>
        <dbReference type="ARBA" id="ARBA00013882"/>
    </source>
</evidence>
<dbReference type="RefSeq" id="WP_062658406.1">
    <property type="nucleotide sequence ID" value="NZ_BCSY01000074.1"/>
</dbReference>
<evidence type="ECO:0000256" key="11">
    <source>
        <dbReference type="ARBA" id="ARBA00023056"/>
    </source>
</evidence>
<dbReference type="GO" id="GO:0005978">
    <property type="term" value="P:glycogen biosynthetic process"/>
    <property type="evidence" value="ECO:0007669"/>
    <property type="project" value="UniProtKB-UniPathway"/>
</dbReference>
<evidence type="ECO:0000256" key="9">
    <source>
        <dbReference type="ARBA" id="ARBA00022777"/>
    </source>
</evidence>
<evidence type="ECO:0000256" key="13">
    <source>
        <dbReference type="ARBA" id="ARBA00031251"/>
    </source>
</evidence>
<evidence type="ECO:0000256" key="7">
    <source>
        <dbReference type="ARBA" id="ARBA00022679"/>
    </source>
</evidence>
<dbReference type="GO" id="GO:0016301">
    <property type="term" value="F:kinase activity"/>
    <property type="evidence" value="ECO:0007669"/>
    <property type="project" value="UniProtKB-KW"/>
</dbReference>
<keyword evidence="10" id="KW-0067">ATP-binding</keyword>
<dbReference type="GO" id="GO:0005524">
    <property type="term" value="F:ATP binding"/>
    <property type="evidence" value="ECO:0007669"/>
    <property type="project" value="UniProtKB-KW"/>
</dbReference>
<evidence type="ECO:0000256" key="12">
    <source>
        <dbReference type="ARBA" id="ARBA00023277"/>
    </source>
</evidence>
<dbReference type="OrthoDB" id="3787729at2"/>
<dbReference type="InterPro" id="IPR040999">
    <property type="entry name" value="Mak_N_cap"/>
</dbReference>
<evidence type="ECO:0000256" key="6">
    <source>
        <dbReference type="ARBA" id="ARBA00022600"/>
    </source>
</evidence>
<dbReference type="AlphaFoldDB" id="A0A117IB76"/>
<reference evidence="17" key="1">
    <citation type="journal article" date="2016" name="Genome Announc.">
        <title>Draft Genome Sequences of Five Rapidly Growing Mycobacterium Species, M. thermoresistibile, M. fortuitum subsp. acetamidolyticum, M. canariasense, M. brisbanense, and M. novocastrense.</title>
        <authorList>
            <person name="Katahira K."/>
            <person name="Ogura Y."/>
            <person name="Gotoh Y."/>
            <person name="Hayashi T."/>
        </authorList>
    </citation>
    <scope>NUCLEOTIDE SEQUENCE [LARGE SCALE GENOMIC DNA]</scope>
    <source>
        <strain evidence="17">JCM15298</strain>
    </source>
</reference>
<comment type="caution">
    <text evidence="16">The sequence shown here is derived from an EMBL/GenBank/DDBJ whole genome shotgun (WGS) entry which is preliminary data.</text>
</comment>
<keyword evidence="6" id="KW-0321">Glycogen metabolism</keyword>
<organism evidence="16 17">
    <name type="scientific">Mycolicibacterium canariasense</name>
    <name type="common">Mycobacterium canariasense</name>
    <dbReference type="NCBI Taxonomy" id="228230"/>
    <lineage>
        <taxon>Bacteria</taxon>
        <taxon>Bacillati</taxon>
        <taxon>Actinomycetota</taxon>
        <taxon>Actinomycetes</taxon>
        <taxon>Mycobacteriales</taxon>
        <taxon>Mycobacteriaceae</taxon>
        <taxon>Mycolicibacterium</taxon>
    </lineage>
</organism>
<gene>
    <name evidence="16" type="ORF">RMCC_4496</name>
</gene>
<dbReference type="InterPro" id="IPR011009">
    <property type="entry name" value="Kinase-like_dom_sf"/>
</dbReference>
<evidence type="ECO:0000256" key="14">
    <source>
        <dbReference type="ARBA" id="ARBA00049067"/>
    </source>
</evidence>
<accession>A0A117IB76</accession>
<evidence type="ECO:0000256" key="2">
    <source>
        <dbReference type="ARBA" id="ARBA00006219"/>
    </source>
</evidence>
<evidence type="ECO:0000256" key="8">
    <source>
        <dbReference type="ARBA" id="ARBA00022741"/>
    </source>
</evidence>
<proteinExistence type="inferred from homology"/>
<comment type="catalytic activity">
    <reaction evidence="14">
        <text>D-maltose + ATP = alpha-maltose 1-phosphate + ADP + H(+)</text>
        <dbReference type="Rhea" id="RHEA:31915"/>
        <dbReference type="ChEBI" id="CHEBI:15378"/>
        <dbReference type="ChEBI" id="CHEBI:17306"/>
        <dbReference type="ChEBI" id="CHEBI:30616"/>
        <dbReference type="ChEBI" id="CHEBI:63576"/>
        <dbReference type="ChEBI" id="CHEBI:456216"/>
        <dbReference type="EC" id="2.7.1.175"/>
    </reaction>
</comment>
<reference evidence="17" key="2">
    <citation type="submission" date="2016-02" db="EMBL/GenBank/DDBJ databases">
        <title>Draft genome sequence of five rapidly growing Mycobacterium species.</title>
        <authorList>
            <person name="Katahira K."/>
            <person name="Gotou Y."/>
            <person name="Iida K."/>
            <person name="Ogura Y."/>
            <person name="Hayashi T."/>
        </authorList>
    </citation>
    <scope>NUCLEOTIDE SEQUENCE [LARGE SCALE GENOMIC DNA]</scope>
    <source>
        <strain evidence="17">JCM15298</strain>
    </source>
</reference>
<comment type="similarity">
    <text evidence="2">Belongs to the aminoglycoside phosphotransferase family.</text>
</comment>
<keyword evidence="9" id="KW-0418">Kinase</keyword>
<feature type="domain" description="Maltokinase N-terminal cap" evidence="15">
    <location>
        <begin position="8"/>
        <end position="83"/>
    </location>
</feature>